<evidence type="ECO:0000256" key="5">
    <source>
        <dbReference type="ARBA" id="ARBA00022989"/>
    </source>
</evidence>
<dbReference type="Gene3D" id="1.20.5.110">
    <property type="match status" value="1"/>
</dbReference>
<dbReference type="Proteomes" id="UP000466442">
    <property type="component" value="Unassembled WGS sequence"/>
</dbReference>
<dbReference type="GO" id="GO:0006891">
    <property type="term" value="P:intra-Golgi vesicle-mediated transport"/>
    <property type="evidence" value="ECO:0007669"/>
    <property type="project" value="TreeGrafter"/>
</dbReference>
<dbReference type="InterPro" id="IPR027027">
    <property type="entry name" value="GOSR2/Membrin/Bos1"/>
</dbReference>
<comment type="caution">
    <text evidence="12">The sequence shown here is derived from an EMBL/GenBank/DDBJ whole genome shotgun (WGS) entry which is preliminary data.</text>
</comment>
<dbReference type="GO" id="GO:0042147">
    <property type="term" value="P:retrograde transport, endosome to Golgi"/>
    <property type="evidence" value="ECO:0007669"/>
    <property type="project" value="TreeGrafter"/>
</dbReference>
<accession>A0A8S9XID3</accession>
<dbReference type="SUPFAM" id="SSF58038">
    <property type="entry name" value="SNARE fusion complex"/>
    <property type="match status" value="1"/>
</dbReference>
<dbReference type="EMBL" id="WIXP02000007">
    <property type="protein sequence ID" value="KAF6207826.1"/>
    <property type="molecule type" value="Genomic_DNA"/>
</dbReference>
<evidence type="ECO:0000256" key="1">
    <source>
        <dbReference type="ARBA" id="ARBA00006108"/>
    </source>
</evidence>
<keyword evidence="13" id="KW-1185">Reference proteome</keyword>
<sequence>MWMDLAGTVHGKNMVDKELFLYNATDFTAKIAKLASVDRGEKKFLVQELEKQIEELKELLEQMELEVREADPSVRPKLRTRIDSYRVELTRLEEEFKIKNSVNSVNDGYSSSELFGELSLREEQKQRLLDSSERMERTNNKLAASYSVLLETEEMGHGVLRDLHSQRETIQKSRSRLRETDADLSRSSRLLHAMLARSRQHKLVLSSAAVVLTIVIIFSIYVAALKS</sequence>
<evidence type="ECO:0000256" key="7">
    <source>
        <dbReference type="ARBA" id="ARBA00023136"/>
    </source>
</evidence>
<reference evidence="12" key="1">
    <citation type="journal article" date="2021" name="Mol. Ecol. Resour.">
        <title>Apolygus lucorum genome provides insights into omnivorousness and mesophyll feeding.</title>
        <authorList>
            <person name="Liu Y."/>
            <person name="Liu H."/>
            <person name="Wang H."/>
            <person name="Huang T."/>
            <person name="Liu B."/>
            <person name="Yang B."/>
            <person name="Yin L."/>
            <person name="Li B."/>
            <person name="Zhang Y."/>
            <person name="Zhang S."/>
            <person name="Jiang F."/>
            <person name="Zhang X."/>
            <person name="Ren Y."/>
            <person name="Wang B."/>
            <person name="Wang S."/>
            <person name="Lu Y."/>
            <person name="Wu K."/>
            <person name="Fan W."/>
            <person name="Wang G."/>
        </authorList>
    </citation>
    <scope>NUCLEOTIDE SEQUENCE</scope>
    <source>
        <strain evidence="12">12Hb</strain>
    </source>
</reference>
<evidence type="ECO:0000313" key="13">
    <source>
        <dbReference type="Proteomes" id="UP000466442"/>
    </source>
</evidence>
<comment type="similarity">
    <text evidence="1">Belongs to the VTI1 family.</text>
</comment>
<dbReference type="PANTHER" id="PTHR21230">
    <property type="entry name" value="VESICLE TRANSPORT V-SNARE PROTEIN VTI1-RELATED"/>
    <property type="match status" value="1"/>
</dbReference>
<dbReference type="GO" id="GO:1900192">
    <property type="term" value="P:positive regulation of single-species biofilm formation"/>
    <property type="evidence" value="ECO:0007669"/>
    <property type="project" value="InterPro"/>
</dbReference>
<proteinExistence type="inferred from homology"/>
<dbReference type="GO" id="GO:0006896">
    <property type="term" value="P:Golgi to vacuole transport"/>
    <property type="evidence" value="ECO:0007669"/>
    <property type="project" value="TreeGrafter"/>
</dbReference>
<dbReference type="InterPro" id="IPR010989">
    <property type="entry name" value="SNARE"/>
</dbReference>
<keyword evidence="6 9" id="KW-0175">Coiled coil</keyword>
<dbReference type="AlphaFoldDB" id="A0A8S9XID3"/>
<keyword evidence="5 10" id="KW-1133">Transmembrane helix</keyword>
<dbReference type="FunFam" id="1.20.5.110:FF:000002">
    <property type="entry name" value="Vesicle transport through interaction with t-SNAREsB"/>
    <property type="match status" value="1"/>
</dbReference>
<dbReference type="GO" id="GO:0005484">
    <property type="term" value="F:SNAP receptor activity"/>
    <property type="evidence" value="ECO:0007669"/>
    <property type="project" value="InterPro"/>
</dbReference>
<dbReference type="GO" id="GO:0005829">
    <property type="term" value="C:cytosol"/>
    <property type="evidence" value="ECO:0007669"/>
    <property type="project" value="GOC"/>
</dbReference>
<dbReference type="GO" id="GO:0048280">
    <property type="term" value="P:vesicle fusion with Golgi apparatus"/>
    <property type="evidence" value="ECO:0007669"/>
    <property type="project" value="TreeGrafter"/>
</dbReference>
<protein>
    <recommendedName>
        <fullName evidence="11">Vesicle transport v-SNARE N-terminal domain-containing protein</fullName>
    </recommendedName>
</protein>
<evidence type="ECO:0000256" key="6">
    <source>
        <dbReference type="ARBA" id="ARBA00023054"/>
    </source>
</evidence>
<dbReference type="SUPFAM" id="SSF47661">
    <property type="entry name" value="t-snare proteins"/>
    <property type="match status" value="1"/>
</dbReference>
<dbReference type="GO" id="GO:0031201">
    <property type="term" value="C:SNARE complex"/>
    <property type="evidence" value="ECO:0007669"/>
    <property type="project" value="TreeGrafter"/>
</dbReference>
<dbReference type="InterPro" id="IPR038407">
    <property type="entry name" value="v-SNARE_N_sf"/>
</dbReference>
<dbReference type="PIRSF" id="PIRSF028865">
    <property type="entry name" value="Membrin-2"/>
    <property type="match status" value="1"/>
</dbReference>
<dbReference type="GO" id="GO:0000149">
    <property type="term" value="F:SNARE binding"/>
    <property type="evidence" value="ECO:0007669"/>
    <property type="project" value="TreeGrafter"/>
</dbReference>
<dbReference type="Pfam" id="PF05008">
    <property type="entry name" value="V-SNARE"/>
    <property type="match status" value="1"/>
</dbReference>
<feature type="domain" description="Vesicle transport v-SNARE N-terminal" evidence="11">
    <location>
        <begin position="26"/>
        <end position="98"/>
    </location>
</feature>
<dbReference type="Gene3D" id="1.20.58.400">
    <property type="entry name" value="t-snare proteins"/>
    <property type="match status" value="1"/>
</dbReference>
<feature type="coiled-coil region" evidence="9">
    <location>
        <begin position="39"/>
        <end position="95"/>
    </location>
</feature>
<keyword evidence="4" id="KW-0653">Protein transport</keyword>
<keyword evidence="2" id="KW-0813">Transport</keyword>
<dbReference type="GO" id="GO:0012507">
    <property type="term" value="C:ER to Golgi transport vesicle membrane"/>
    <property type="evidence" value="ECO:0007669"/>
    <property type="project" value="TreeGrafter"/>
</dbReference>
<dbReference type="PANTHER" id="PTHR21230:SF26">
    <property type="entry name" value="VESICLE TRANSPORT THROUGH INTERACTION WITH T-SNARES HOMOLOG 1A"/>
    <property type="match status" value="1"/>
</dbReference>
<dbReference type="GO" id="GO:0006886">
    <property type="term" value="P:intracellular protein transport"/>
    <property type="evidence" value="ECO:0007669"/>
    <property type="project" value="InterPro"/>
</dbReference>
<dbReference type="Pfam" id="PF12352">
    <property type="entry name" value="V-SNARE_C"/>
    <property type="match status" value="1"/>
</dbReference>
<dbReference type="GO" id="GO:0031902">
    <property type="term" value="C:late endosome membrane"/>
    <property type="evidence" value="ECO:0007669"/>
    <property type="project" value="TreeGrafter"/>
</dbReference>
<evidence type="ECO:0000256" key="4">
    <source>
        <dbReference type="ARBA" id="ARBA00022927"/>
    </source>
</evidence>
<keyword evidence="7 10" id="KW-0472">Membrane</keyword>
<name>A0A8S9XID3_APOLU</name>
<dbReference type="InterPro" id="IPR007705">
    <property type="entry name" value="Vesicle_trsprt_v-SNARE_N"/>
</dbReference>
<dbReference type="GO" id="GO:0005794">
    <property type="term" value="C:Golgi apparatus"/>
    <property type="evidence" value="ECO:0007669"/>
    <property type="project" value="InterPro"/>
</dbReference>
<evidence type="ECO:0000256" key="9">
    <source>
        <dbReference type="SAM" id="Coils"/>
    </source>
</evidence>
<dbReference type="GO" id="GO:0016236">
    <property type="term" value="P:macroautophagy"/>
    <property type="evidence" value="ECO:0007669"/>
    <property type="project" value="TreeGrafter"/>
</dbReference>
<evidence type="ECO:0000256" key="3">
    <source>
        <dbReference type="ARBA" id="ARBA00022692"/>
    </source>
</evidence>
<evidence type="ECO:0000256" key="8">
    <source>
        <dbReference type="ARBA" id="ARBA00046280"/>
    </source>
</evidence>
<gene>
    <name evidence="12" type="ORF">GE061_016275</name>
</gene>
<evidence type="ECO:0000256" key="2">
    <source>
        <dbReference type="ARBA" id="ARBA00022448"/>
    </source>
</evidence>
<evidence type="ECO:0000259" key="11">
    <source>
        <dbReference type="Pfam" id="PF05008"/>
    </source>
</evidence>
<organism evidence="12 13">
    <name type="scientific">Apolygus lucorum</name>
    <name type="common">Small green plant bug</name>
    <name type="synonym">Lygocoris lucorum</name>
    <dbReference type="NCBI Taxonomy" id="248454"/>
    <lineage>
        <taxon>Eukaryota</taxon>
        <taxon>Metazoa</taxon>
        <taxon>Ecdysozoa</taxon>
        <taxon>Arthropoda</taxon>
        <taxon>Hexapoda</taxon>
        <taxon>Insecta</taxon>
        <taxon>Pterygota</taxon>
        <taxon>Neoptera</taxon>
        <taxon>Paraneoptera</taxon>
        <taxon>Hemiptera</taxon>
        <taxon>Heteroptera</taxon>
        <taxon>Panheteroptera</taxon>
        <taxon>Cimicomorpha</taxon>
        <taxon>Miridae</taxon>
        <taxon>Mirini</taxon>
        <taxon>Apolygus</taxon>
    </lineage>
</organism>
<comment type="subcellular location">
    <subcellularLocation>
        <location evidence="8">Endomembrane system</location>
        <topology evidence="8">Single-pass type IV membrane protein</topology>
    </subcellularLocation>
</comment>
<keyword evidence="3 10" id="KW-0812">Transmembrane</keyword>
<evidence type="ECO:0000256" key="10">
    <source>
        <dbReference type="SAM" id="Phobius"/>
    </source>
</evidence>
<feature type="transmembrane region" description="Helical" evidence="10">
    <location>
        <begin position="203"/>
        <end position="224"/>
    </location>
</feature>
<dbReference type="OrthoDB" id="430637at2759"/>
<dbReference type="GO" id="GO:0005789">
    <property type="term" value="C:endoplasmic reticulum membrane"/>
    <property type="evidence" value="ECO:0007669"/>
    <property type="project" value="TreeGrafter"/>
</dbReference>
<evidence type="ECO:0000313" key="12">
    <source>
        <dbReference type="EMBL" id="KAF6207826.1"/>
    </source>
</evidence>